<proteinExistence type="predicted"/>
<reference evidence="1 2" key="1">
    <citation type="journal article" date="2024" name="G3 (Bethesda)">
        <title>Genome assembly of Hibiscus sabdariffa L. provides insights into metabolisms of medicinal natural products.</title>
        <authorList>
            <person name="Kim T."/>
        </authorList>
    </citation>
    <scope>NUCLEOTIDE SEQUENCE [LARGE SCALE GENOMIC DNA]</scope>
    <source>
        <strain evidence="1">TK-2024</strain>
        <tissue evidence="1">Old leaves</tissue>
    </source>
</reference>
<protein>
    <submittedName>
        <fullName evidence="1">Uncharacterized protein</fullName>
    </submittedName>
</protein>
<comment type="caution">
    <text evidence="1">The sequence shown here is derived from an EMBL/GenBank/DDBJ whole genome shotgun (WGS) entry which is preliminary data.</text>
</comment>
<evidence type="ECO:0000313" key="2">
    <source>
        <dbReference type="Proteomes" id="UP001396334"/>
    </source>
</evidence>
<dbReference type="InterPro" id="IPR015915">
    <property type="entry name" value="Kelch-typ_b-propeller"/>
</dbReference>
<accession>A0ABR2QR57</accession>
<organism evidence="1 2">
    <name type="scientific">Hibiscus sabdariffa</name>
    <name type="common">roselle</name>
    <dbReference type="NCBI Taxonomy" id="183260"/>
    <lineage>
        <taxon>Eukaryota</taxon>
        <taxon>Viridiplantae</taxon>
        <taxon>Streptophyta</taxon>
        <taxon>Embryophyta</taxon>
        <taxon>Tracheophyta</taxon>
        <taxon>Spermatophyta</taxon>
        <taxon>Magnoliopsida</taxon>
        <taxon>eudicotyledons</taxon>
        <taxon>Gunneridae</taxon>
        <taxon>Pentapetalae</taxon>
        <taxon>rosids</taxon>
        <taxon>malvids</taxon>
        <taxon>Malvales</taxon>
        <taxon>Malvaceae</taxon>
        <taxon>Malvoideae</taxon>
        <taxon>Hibiscus</taxon>
    </lineage>
</organism>
<gene>
    <name evidence="1" type="ORF">V6N11_060699</name>
</gene>
<dbReference type="SUPFAM" id="SSF117281">
    <property type="entry name" value="Kelch motif"/>
    <property type="match status" value="1"/>
</dbReference>
<sequence>MGLGLGEPCSKKLKVMGERDGVLLKTLLFCAQKPTDREGHFKADWHTLNLETREISPTLITMSPEVGIGFSAVVCRNHVYVLGGGCSMDPSCPDGETRKIHSHDHVFCFDYDHPDHGWKQAPRMSVPRWNPMVLAAEGKIYAFMGSEQFGDVFDVSGSGWKLLTPPPDVDMASLHLSRLLHYDPPRSRILVHFETQDFRGKYPLYAYYVDSESWE</sequence>
<keyword evidence="2" id="KW-1185">Reference proteome</keyword>
<name>A0ABR2QR57_9ROSI</name>
<dbReference type="EMBL" id="JBBPBN010000034">
    <property type="protein sequence ID" value="KAK9003132.1"/>
    <property type="molecule type" value="Genomic_DNA"/>
</dbReference>
<evidence type="ECO:0000313" key="1">
    <source>
        <dbReference type="EMBL" id="KAK9003132.1"/>
    </source>
</evidence>
<dbReference type="Proteomes" id="UP001396334">
    <property type="component" value="Unassembled WGS sequence"/>
</dbReference>
<dbReference type="Gene3D" id="2.120.10.80">
    <property type="entry name" value="Kelch-type beta propeller"/>
    <property type="match status" value="1"/>
</dbReference>